<keyword evidence="7 9" id="KW-0472">Membrane</keyword>
<comment type="subcellular location">
    <subcellularLocation>
        <location evidence="1">Cell membrane</location>
        <topology evidence="1">Multi-pass membrane protein</topology>
    </subcellularLocation>
</comment>
<comment type="caution">
    <text evidence="10">The sequence shown here is derived from an EMBL/GenBank/DDBJ whole genome shotgun (WGS) entry which is preliminary data.</text>
</comment>
<evidence type="ECO:0000313" key="11">
    <source>
        <dbReference type="Proteomes" id="UP000241193"/>
    </source>
</evidence>
<evidence type="ECO:0000256" key="1">
    <source>
        <dbReference type="ARBA" id="ARBA00004651"/>
    </source>
</evidence>
<evidence type="ECO:0000256" key="2">
    <source>
        <dbReference type="ARBA" id="ARBA00022448"/>
    </source>
</evidence>
<keyword evidence="4 9" id="KW-0812">Transmembrane</keyword>
<dbReference type="AlphaFoldDB" id="A0A2T4IJ29"/>
<evidence type="ECO:0000256" key="5">
    <source>
        <dbReference type="ARBA" id="ARBA00022970"/>
    </source>
</evidence>
<evidence type="ECO:0000313" key="10">
    <source>
        <dbReference type="EMBL" id="PTD97779.1"/>
    </source>
</evidence>
<evidence type="ECO:0000256" key="8">
    <source>
        <dbReference type="ARBA" id="ARBA00037998"/>
    </source>
</evidence>
<dbReference type="GO" id="GO:0005886">
    <property type="term" value="C:plasma membrane"/>
    <property type="evidence" value="ECO:0007669"/>
    <property type="project" value="UniProtKB-SubCell"/>
</dbReference>
<dbReference type="OrthoDB" id="25113at2"/>
<feature type="transmembrane region" description="Helical" evidence="9">
    <location>
        <begin position="182"/>
        <end position="208"/>
    </location>
</feature>
<comment type="similarity">
    <text evidence="8">Belongs to the binding-protein-dependent transport system permease family. LivHM subfamily.</text>
</comment>
<feature type="transmembrane region" description="Helical" evidence="9">
    <location>
        <begin position="136"/>
        <end position="161"/>
    </location>
</feature>
<evidence type="ECO:0000256" key="9">
    <source>
        <dbReference type="SAM" id="Phobius"/>
    </source>
</evidence>
<keyword evidence="2" id="KW-0813">Transport</keyword>
<dbReference type="InterPro" id="IPR052157">
    <property type="entry name" value="BCAA_transport_permease"/>
</dbReference>
<name>A0A2T4IJ29_9RHOO</name>
<keyword evidence="6 9" id="KW-1133">Transmembrane helix</keyword>
<protein>
    <submittedName>
        <fullName evidence="10">Branched-chain amino acid ABC transporter permease</fullName>
    </submittedName>
</protein>
<proteinExistence type="inferred from homology"/>
<dbReference type="PANTHER" id="PTHR11795">
    <property type="entry name" value="BRANCHED-CHAIN AMINO ACID TRANSPORT SYSTEM PERMEASE PROTEIN LIVH"/>
    <property type="match status" value="1"/>
</dbReference>
<reference evidence="10 11" key="2">
    <citation type="submission" date="2018-04" db="EMBL/GenBank/DDBJ databases">
        <title>Thauera lacus sp. nov., isolated from an saline lake in Inner Mongolia, China.</title>
        <authorList>
            <person name="Liang Q.-Y."/>
        </authorList>
    </citation>
    <scope>NUCLEOTIDE SEQUENCE [LARGE SCALE GENOMIC DNA]</scope>
    <source>
        <strain evidence="10 11">D20</strain>
    </source>
</reference>
<evidence type="ECO:0000256" key="7">
    <source>
        <dbReference type="ARBA" id="ARBA00023136"/>
    </source>
</evidence>
<dbReference type="InterPro" id="IPR001851">
    <property type="entry name" value="ABC_transp_permease"/>
</dbReference>
<keyword evidence="3" id="KW-1003">Cell membrane</keyword>
<feature type="transmembrane region" description="Helical" evidence="9">
    <location>
        <begin position="91"/>
        <end position="116"/>
    </location>
</feature>
<feature type="transmembrane region" description="Helical" evidence="9">
    <location>
        <begin position="6"/>
        <end position="28"/>
    </location>
</feature>
<sequence length="292" mass="29500">MLSFVQVLTSGIAIGCVYGLVALSFVLIYKATAAVSFMQGEVLMVGGFTVLALNVGLGLPLLPAILCGVVLVATLGAGLERSVLRRALGQPHLTAVLLTFGLGLIMRGAVTTVPAASHGMHRLALPFGDEPLRLGALAIAPQHLLVIVATVAVAGALSLFFRHTRAGLALRACSENPQGAALVGIPVAAMHTLAWGLGAALAAIAGVLLAPITFVHLGMGLIALKAFPAAVLGGMTSLPGALLAGIFIGVAEALAGLLLPEGGKDVVPYALLMAALLLFPGGLGTALRQLRR</sequence>
<feature type="transmembrane region" description="Helical" evidence="9">
    <location>
        <begin position="61"/>
        <end position="79"/>
    </location>
</feature>
<organism evidence="10 11">
    <name type="scientific">Pseudothauera lacus</name>
    <dbReference type="NCBI Taxonomy" id="2136175"/>
    <lineage>
        <taxon>Bacteria</taxon>
        <taxon>Pseudomonadati</taxon>
        <taxon>Pseudomonadota</taxon>
        <taxon>Betaproteobacteria</taxon>
        <taxon>Rhodocyclales</taxon>
        <taxon>Zoogloeaceae</taxon>
        <taxon>Pseudothauera</taxon>
    </lineage>
</organism>
<dbReference type="GO" id="GO:0006865">
    <property type="term" value="P:amino acid transport"/>
    <property type="evidence" value="ECO:0007669"/>
    <property type="project" value="UniProtKB-KW"/>
</dbReference>
<feature type="transmembrane region" description="Helical" evidence="9">
    <location>
        <begin position="266"/>
        <end position="287"/>
    </location>
</feature>
<dbReference type="CDD" id="cd06582">
    <property type="entry name" value="TM_PBP1_LivH_like"/>
    <property type="match status" value="1"/>
</dbReference>
<reference evidence="10 11" key="1">
    <citation type="submission" date="2018-03" db="EMBL/GenBank/DDBJ databases">
        <authorList>
            <person name="Keele B.F."/>
        </authorList>
    </citation>
    <scope>NUCLEOTIDE SEQUENCE [LARGE SCALE GENOMIC DNA]</scope>
    <source>
        <strain evidence="10 11">D20</strain>
    </source>
</reference>
<evidence type="ECO:0000256" key="6">
    <source>
        <dbReference type="ARBA" id="ARBA00022989"/>
    </source>
</evidence>
<dbReference type="RefSeq" id="WP_107492299.1">
    <property type="nucleotide sequence ID" value="NZ_PZKC01000002.1"/>
</dbReference>
<dbReference type="PANTHER" id="PTHR11795:SF451">
    <property type="entry name" value="ABC TRANSPORTER PERMEASE PROTEIN"/>
    <property type="match status" value="1"/>
</dbReference>
<dbReference type="Proteomes" id="UP000241193">
    <property type="component" value="Unassembled WGS sequence"/>
</dbReference>
<keyword evidence="5" id="KW-0029">Amino-acid transport</keyword>
<dbReference type="Pfam" id="PF02653">
    <property type="entry name" value="BPD_transp_2"/>
    <property type="match status" value="1"/>
</dbReference>
<keyword evidence="11" id="KW-1185">Reference proteome</keyword>
<dbReference type="EMBL" id="PZKC01000002">
    <property type="protein sequence ID" value="PTD97779.1"/>
    <property type="molecule type" value="Genomic_DNA"/>
</dbReference>
<evidence type="ECO:0000256" key="3">
    <source>
        <dbReference type="ARBA" id="ARBA00022475"/>
    </source>
</evidence>
<accession>A0A2T4IJ29</accession>
<gene>
    <name evidence="10" type="ORF">C8261_03660</name>
</gene>
<dbReference type="GO" id="GO:0022857">
    <property type="term" value="F:transmembrane transporter activity"/>
    <property type="evidence" value="ECO:0007669"/>
    <property type="project" value="InterPro"/>
</dbReference>
<evidence type="ECO:0000256" key="4">
    <source>
        <dbReference type="ARBA" id="ARBA00022692"/>
    </source>
</evidence>